<protein>
    <submittedName>
        <fullName evidence="1">Uncharacterized protein</fullName>
    </submittedName>
</protein>
<keyword evidence="2" id="KW-1185">Reference proteome</keyword>
<dbReference type="EMBL" id="SRLO01000017">
    <property type="protein sequence ID" value="TNN86135.1"/>
    <property type="molecule type" value="Genomic_DNA"/>
</dbReference>
<proteinExistence type="predicted"/>
<organism evidence="1 2">
    <name type="scientific">Liparis tanakae</name>
    <name type="common">Tanaka's snailfish</name>
    <dbReference type="NCBI Taxonomy" id="230148"/>
    <lineage>
        <taxon>Eukaryota</taxon>
        <taxon>Metazoa</taxon>
        <taxon>Chordata</taxon>
        <taxon>Craniata</taxon>
        <taxon>Vertebrata</taxon>
        <taxon>Euteleostomi</taxon>
        <taxon>Actinopterygii</taxon>
        <taxon>Neopterygii</taxon>
        <taxon>Teleostei</taxon>
        <taxon>Neoteleostei</taxon>
        <taxon>Acanthomorphata</taxon>
        <taxon>Eupercaria</taxon>
        <taxon>Perciformes</taxon>
        <taxon>Cottioidei</taxon>
        <taxon>Cottales</taxon>
        <taxon>Liparidae</taxon>
        <taxon>Liparis</taxon>
    </lineage>
</organism>
<accession>A0A4Z2J6Z1</accession>
<comment type="caution">
    <text evidence="1">The sequence shown here is derived from an EMBL/GenBank/DDBJ whole genome shotgun (WGS) entry which is preliminary data.</text>
</comment>
<reference evidence="1 2" key="1">
    <citation type="submission" date="2019-03" db="EMBL/GenBank/DDBJ databases">
        <title>First draft genome of Liparis tanakae, snailfish: a comprehensive survey of snailfish specific genes.</title>
        <authorList>
            <person name="Kim W."/>
            <person name="Song I."/>
            <person name="Jeong J.-H."/>
            <person name="Kim D."/>
            <person name="Kim S."/>
            <person name="Ryu S."/>
            <person name="Song J.Y."/>
            <person name="Lee S.K."/>
        </authorList>
    </citation>
    <scope>NUCLEOTIDE SEQUENCE [LARGE SCALE GENOMIC DNA]</scope>
    <source>
        <tissue evidence="1">Muscle</tissue>
    </source>
</reference>
<gene>
    <name evidence="1" type="ORF">EYF80_003552</name>
</gene>
<name>A0A4Z2J6Z1_9TELE</name>
<dbReference type="Proteomes" id="UP000314294">
    <property type="component" value="Unassembled WGS sequence"/>
</dbReference>
<evidence type="ECO:0000313" key="1">
    <source>
        <dbReference type="EMBL" id="TNN86135.1"/>
    </source>
</evidence>
<sequence>MSCRTTRVQGKLSFKLLLRCFLRHKVLRKVSECILRGSECKQPASQASRKKGSGEIILGYRQIHRGRAQFTSYPVKNKDNHHHTTENYINYNKRDQARAFTTVLLFDSARRPGFVTASRGPRRRFEDDVRSAPLQPESIREHTRDYRTCDEDAEVIRRHPEEHWMFFKDAKTHILAFVTSRLGHLTAELQERFLHSDSSTGRAAHVGAAAH</sequence>
<dbReference type="AlphaFoldDB" id="A0A4Z2J6Z1"/>
<evidence type="ECO:0000313" key="2">
    <source>
        <dbReference type="Proteomes" id="UP000314294"/>
    </source>
</evidence>